<evidence type="ECO:0000256" key="12">
    <source>
        <dbReference type="PIRSR" id="PIRSR000081-1"/>
    </source>
</evidence>
<evidence type="ECO:0000256" key="11">
    <source>
        <dbReference type="ARBA" id="ARBA00023307"/>
    </source>
</evidence>
<evidence type="ECO:0000256" key="9">
    <source>
        <dbReference type="ARBA" id="ARBA00023078"/>
    </source>
</evidence>
<dbReference type="PANTHER" id="PTHR34011">
    <property type="entry name" value="PHYCOBILISOME 32.1 KDA LINKER POLYPEPTIDE, PHYCOCYANIN-ASSOCIATED, ROD 2-RELATED"/>
    <property type="match status" value="1"/>
</dbReference>
<keyword evidence="6 13" id="KW-0605">Phycobilisome</keyword>
<evidence type="ECO:0000256" key="10">
    <source>
        <dbReference type="ARBA" id="ARBA00023136"/>
    </source>
</evidence>
<dbReference type="CDD" id="cd12130">
    <property type="entry name" value="Apl"/>
    <property type="match status" value="1"/>
</dbReference>
<dbReference type="SUPFAM" id="SSF46458">
    <property type="entry name" value="Globin-like"/>
    <property type="match status" value="1"/>
</dbReference>
<dbReference type="Proteomes" id="UP000767446">
    <property type="component" value="Unassembled WGS sequence"/>
</dbReference>
<evidence type="ECO:0000256" key="8">
    <source>
        <dbReference type="ARBA" id="ARBA00022991"/>
    </source>
</evidence>
<evidence type="ECO:0000256" key="6">
    <source>
        <dbReference type="ARBA" id="ARBA00022738"/>
    </source>
</evidence>
<evidence type="ECO:0000256" key="3">
    <source>
        <dbReference type="ARBA" id="ARBA00022448"/>
    </source>
</evidence>
<keyword evidence="4 13" id="KW-0602">Photosynthesis</keyword>
<dbReference type="InterPro" id="IPR038719">
    <property type="entry name" value="Phycobilisome_asu/bsu_sf"/>
</dbReference>
<dbReference type="EMBL" id="JADQBC010000040">
    <property type="protein sequence ID" value="MBR8827699.1"/>
    <property type="molecule type" value="Genomic_DNA"/>
</dbReference>
<keyword evidence="11 13" id="KW-0089">Bile pigment</keyword>
<keyword evidence="10 13" id="KW-0472">Membrane</keyword>
<evidence type="ECO:0000256" key="1">
    <source>
        <dbReference type="ARBA" id="ARBA00004170"/>
    </source>
</evidence>
<accession>A0A941JM13</accession>
<name>A0A941JM13_9CHRO</name>
<evidence type="ECO:0000256" key="13">
    <source>
        <dbReference type="RuleBase" id="RU004438"/>
    </source>
</evidence>
<proteinExistence type="inferred from homology"/>
<dbReference type="Gene3D" id="1.10.490.20">
    <property type="entry name" value="Phycocyanins"/>
    <property type="match status" value="1"/>
</dbReference>
<keyword evidence="3 13" id="KW-0813">Transport</keyword>
<dbReference type="PIRSF" id="PIRSF000081">
    <property type="entry name" value="Phycocyanin"/>
    <property type="match status" value="1"/>
</dbReference>
<comment type="similarity">
    <text evidence="2 13">Belongs to the phycobiliprotein family.</text>
</comment>
<dbReference type="AlphaFoldDB" id="A0A941JM13"/>
<evidence type="ECO:0000313" key="15">
    <source>
        <dbReference type="Proteomes" id="UP000767446"/>
    </source>
</evidence>
<comment type="subcellular location">
    <subcellularLocation>
        <location evidence="13">Cellular thylakoid membrane</location>
        <topology evidence="13">Peripheral membrane protein</topology>
        <orientation evidence="13">Cytoplasmic side</orientation>
    </subcellularLocation>
    <subcellularLocation>
        <location evidence="1">Membrane</location>
        <topology evidence="1">Peripheral membrane protein</topology>
    </subcellularLocation>
</comment>
<keyword evidence="5" id="KW-0042">Antenna complex</keyword>
<gene>
    <name evidence="14" type="ORF">DSM107014_07295</name>
</gene>
<comment type="caution">
    <text evidence="14">The sequence shown here is derived from an EMBL/GenBank/DDBJ whole genome shotgun (WGS) entry which is preliminary data.</text>
</comment>
<organism evidence="14 15">
    <name type="scientific">Gomphosphaeria aponina SAG 52.96 = DSM 107014</name>
    <dbReference type="NCBI Taxonomy" id="1521640"/>
    <lineage>
        <taxon>Bacteria</taxon>
        <taxon>Bacillati</taxon>
        <taxon>Cyanobacteriota</taxon>
        <taxon>Cyanophyceae</taxon>
        <taxon>Oscillatoriophycideae</taxon>
        <taxon>Chroococcales</taxon>
        <taxon>Gomphosphaeriaceae</taxon>
        <taxon>Gomphosphaeria</taxon>
    </lineage>
</organism>
<dbReference type="PANTHER" id="PTHR34011:SF2">
    <property type="entry name" value="ALLOPHYCOCYANIN ALPHA CHAIN"/>
    <property type="match status" value="1"/>
</dbReference>
<evidence type="ECO:0000256" key="5">
    <source>
        <dbReference type="ARBA" id="ARBA00022549"/>
    </source>
</evidence>
<dbReference type="Pfam" id="PF00502">
    <property type="entry name" value="Phycobilisome"/>
    <property type="match status" value="1"/>
</dbReference>
<feature type="binding site" evidence="12">
    <location>
        <position position="105"/>
    </location>
    <ligand>
        <name>(2R,3E)-phycocyanobilin</name>
        <dbReference type="ChEBI" id="CHEBI:85275"/>
        <label>1</label>
    </ligand>
</feature>
<keyword evidence="8 13" id="KW-0157">Chromophore</keyword>
<reference evidence="14" key="1">
    <citation type="submission" date="2021-02" db="EMBL/GenBank/DDBJ databases">
        <title>Metagenome analyses of Stigonema ocellatum DSM 106950, Chlorogloea purpurea SAG 13.99 and Gomphosphaeria aponina DSM 107014.</title>
        <authorList>
            <person name="Marter P."/>
            <person name="Huang S."/>
        </authorList>
    </citation>
    <scope>NUCLEOTIDE SEQUENCE</scope>
    <source>
        <strain evidence="14">JP213</strain>
    </source>
</reference>
<evidence type="ECO:0000256" key="4">
    <source>
        <dbReference type="ARBA" id="ARBA00022531"/>
    </source>
</evidence>
<dbReference type="InterPro" id="IPR012128">
    <property type="entry name" value="Phycobilisome_asu/bsu"/>
</dbReference>
<protein>
    <submittedName>
        <fullName evidence="14">Phycobilisome protein</fullName>
    </submittedName>
</protein>
<evidence type="ECO:0000256" key="7">
    <source>
        <dbReference type="ARBA" id="ARBA00022982"/>
    </source>
</evidence>
<evidence type="ECO:0000313" key="14">
    <source>
        <dbReference type="EMBL" id="MBR8827699.1"/>
    </source>
</evidence>
<dbReference type="GO" id="GO:0030089">
    <property type="term" value="C:phycobilisome"/>
    <property type="evidence" value="ECO:0007669"/>
    <property type="project" value="UniProtKB-KW"/>
</dbReference>
<keyword evidence="7 13" id="KW-0249">Electron transport</keyword>
<evidence type="ECO:0000256" key="2">
    <source>
        <dbReference type="ARBA" id="ARBA00008182"/>
    </source>
</evidence>
<sequence length="190" mass="22049">MSSQLSARAKQLIPKARIVSFATWNKLHSPEIIQIFQQADDESRYLTDEELEQIKIFSSSVEQARFLREKAAEIVDQARKQVLATYPQITQPGGGLYPPERAEACWRDFWHFLRCITYGIAGYSPEFTSEEGLENMQLLYEELQVPLDAMICGLENLKTISLQQFTTEEQLRLTPYFDHLILALKRFQKQ</sequence>
<keyword evidence="9 13" id="KW-0793">Thylakoid</keyword>
<dbReference type="GO" id="GO:0015979">
    <property type="term" value="P:photosynthesis"/>
    <property type="evidence" value="ECO:0007669"/>
    <property type="project" value="UniProtKB-KW"/>
</dbReference>
<dbReference type="InterPro" id="IPR009050">
    <property type="entry name" value="Globin-like_sf"/>
</dbReference>
<dbReference type="GO" id="GO:0031676">
    <property type="term" value="C:plasma membrane-derived thylakoid membrane"/>
    <property type="evidence" value="ECO:0007669"/>
    <property type="project" value="UniProtKB-SubCell"/>
</dbReference>